<reference evidence="2" key="2">
    <citation type="submission" date="2020-09" db="EMBL/GenBank/DDBJ databases">
        <authorList>
            <person name="Sun Q."/>
            <person name="Ohkuma M."/>
        </authorList>
    </citation>
    <scope>NUCLEOTIDE SEQUENCE</scope>
    <source>
        <strain evidence="2">JCM 4646</strain>
    </source>
</reference>
<keyword evidence="3" id="KW-1185">Reference proteome</keyword>
<reference evidence="2" key="1">
    <citation type="journal article" date="2014" name="Int. J. Syst. Evol. Microbiol.">
        <title>Complete genome sequence of Corynebacterium casei LMG S-19264T (=DSM 44701T), isolated from a smear-ripened cheese.</title>
        <authorList>
            <consortium name="US DOE Joint Genome Institute (JGI-PGF)"/>
            <person name="Walter F."/>
            <person name="Albersmeier A."/>
            <person name="Kalinowski J."/>
            <person name="Ruckert C."/>
        </authorList>
    </citation>
    <scope>NUCLEOTIDE SEQUENCE</scope>
    <source>
        <strain evidence="2">JCM 4646</strain>
    </source>
</reference>
<evidence type="ECO:0000313" key="2">
    <source>
        <dbReference type="EMBL" id="GHH80022.1"/>
    </source>
</evidence>
<evidence type="ECO:0000313" key="3">
    <source>
        <dbReference type="Proteomes" id="UP000617734"/>
    </source>
</evidence>
<feature type="signal peptide" evidence="1">
    <location>
        <begin position="1"/>
        <end position="27"/>
    </location>
</feature>
<accession>A0A919L106</accession>
<evidence type="ECO:0008006" key="4">
    <source>
        <dbReference type="Google" id="ProtNLM"/>
    </source>
</evidence>
<comment type="caution">
    <text evidence="2">The sequence shown here is derived from an EMBL/GenBank/DDBJ whole genome shotgun (WGS) entry which is preliminary data.</text>
</comment>
<protein>
    <recommendedName>
        <fullName evidence="4">Chaplin domain-containing protein</fullName>
    </recommendedName>
</protein>
<sequence>MKSMLGKAVLTAVGALAVAGVSAPAYAHVGVAGGQEFVASADPVFAAGEQWGVAHTSNILTGAHQWGWATSTDLAGGQEGFAHIG</sequence>
<feature type="chain" id="PRO_5037873425" description="Chaplin domain-containing protein" evidence="1">
    <location>
        <begin position="28"/>
        <end position="85"/>
    </location>
</feature>
<name>A0A919L106_9ACTN</name>
<dbReference type="RefSeq" id="WP_073924434.1">
    <property type="nucleotide sequence ID" value="NZ_BNBO01000045.1"/>
</dbReference>
<evidence type="ECO:0000256" key="1">
    <source>
        <dbReference type="SAM" id="SignalP"/>
    </source>
</evidence>
<dbReference type="GeneID" id="95356274"/>
<dbReference type="AlphaFoldDB" id="A0A919L106"/>
<proteinExistence type="predicted"/>
<dbReference type="Proteomes" id="UP000617734">
    <property type="component" value="Unassembled WGS sequence"/>
</dbReference>
<organism evidence="2 3">
    <name type="scientific">Kitasatospora indigofera</name>
    <dbReference type="NCBI Taxonomy" id="67307"/>
    <lineage>
        <taxon>Bacteria</taxon>
        <taxon>Bacillati</taxon>
        <taxon>Actinomycetota</taxon>
        <taxon>Actinomycetes</taxon>
        <taxon>Kitasatosporales</taxon>
        <taxon>Streptomycetaceae</taxon>
        <taxon>Kitasatospora</taxon>
    </lineage>
</organism>
<keyword evidence="1" id="KW-0732">Signal</keyword>
<dbReference type="EMBL" id="BNBO01000045">
    <property type="protein sequence ID" value="GHH80022.1"/>
    <property type="molecule type" value="Genomic_DNA"/>
</dbReference>
<gene>
    <name evidence="2" type="ORF">GCM10018781_59350</name>
</gene>